<feature type="transmembrane region" description="Helical" evidence="9">
    <location>
        <begin position="63"/>
        <end position="85"/>
    </location>
</feature>
<evidence type="ECO:0000256" key="3">
    <source>
        <dbReference type="ARBA" id="ARBA00022538"/>
    </source>
</evidence>
<dbReference type="GO" id="GO:0005886">
    <property type="term" value="C:plasma membrane"/>
    <property type="evidence" value="ECO:0007669"/>
    <property type="project" value="UniProtKB-SubCell"/>
</dbReference>
<keyword evidence="3 9" id="KW-0633">Potassium transport</keyword>
<dbReference type="NCBIfam" id="TIGR00680">
    <property type="entry name" value="kdpA"/>
    <property type="match status" value="1"/>
</dbReference>
<comment type="subcellular location">
    <subcellularLocation>
        <location evidence="9">Cell membrane</location>
        <topology evidence="9">Multi-pass membrane protein</topology>
    </subcellularLocation>
</comment>
<evidence type="ECO:0000256" key="6">
    <source>
        <dbReference type="ARBA" id="ARBA00022989"/>
    </source>
</evidence>
<dbReference type="Pfam" id="PF03814">
    <property type="entry name" value="KdpA"/>
    <property type="match status" value="1"/>
</dbReference>
<feature type="transmembrane region" description="Helical" evidence="9">
    <location>
        <begin position="134"/>
        <end position="156"/>
    </location>
</feature>
<comment type="similarity">
    <text evidence="9">Belongs to the KdpA family.</text>
</comment>
<comment type="caution">
    <text evidence="10">The sequence shown here is derived from an EMBL/GenBank/DDBJ whole genome shotgun (WGS) entry which is preliminary data.</text>
</comment>
<keyword evidence="8 9" id="KW-0472">Membrane</keyword>
<feature type="transmembrane region" description="Helical" evidence="9">
    <location>
        <begin position="177"/>
        <end position="198"/>
    </location>
</feature>
<feature type="transmembrane region" description="Helical" evidence="9">
    <location>
        <begin position="257"/>
        <end position="274"/>
    </location>
</feature>
<proteinExistence type="inferred from homology"/>
<feature type="transmembrane region" description="Helical" evidence="9">
    <location>
        <begin position="6"/>
        <end position="28"/>
    </location>
</feature>
<dbReference type="GO" id="GO:0008556">
    <property type="term" value="F:P-type potassium transmembrane transporter activity"/>
    <property type="evidence" value="ECO:0007669"/>
    <property type="project" value="InterPro"/>
</dbReference>
<keyword evidence="7 9" id="KW-0406">Ion transport</keyword>
<keyword evidence="4 9" id="KW-0812">Transmembrane</keyword>
<evidence type="ECO:0000256" key="9">
    <source>
        <dbReference type="HAMAP-Rule" id="MF_00275"/>
    </source>
</evidence>
<evidence type="ECO:0000313" key="10">
    <source>
        <dbReference type="EMBL" id="NGP18592.1"/>
    </source>
</evidence>
<comment type="subunit">
    <text evidence="9">The system is composed of three essential subunits: KdpA, KdpB and KdpC.</text>
</comment>
<sequence length="569" mass="59663">MSLIGWLQIGFVLVAVLVLVRPLGLYMARVFSGERTFLSPVLAPVERGFYALAGVKPEREQSWLGYALGVLAFSTAGFFGLYVLLRVQNYLPLNPQGFAGLAPDLAFNTAVSFVTNTNWQSYGGETTMSHLSQMLGLTVQNFVSAATGIGVAMALTRAFMRSGVSELGNFWVDLTRATLYVLLPLAIVVALAFVTMGVPQSLDASFVATTLEGAQQTIATGPVASQEAIKQLGTNGGGFFNTNAAHPFENPTAFSNYLQIIAMLTVSSALVYAFGQMVGSRRQGCALLSVTVIMLVVSTGAIYWAESFGNPLLTAVGVDPMLGNMEGKEVRFGQAMSALYAAVTTGLSNGGVNAMHGSLTPLGGLVPLFLMQLGEVLPGGVGSGLYGLLVFAILAVFVAGLMVGRTPEFLGKKIEAREMKLAMLAVLILPLTILGFTAVSAVAEWGTNSILTPGPHGLSEILYAYTSAAANNGSAFGGLTANTPWYNTTLGIAMLLGRFAYLVPVLAIAGAIAKKPRAAVSSGTFPTDRPLFVGLLIGIILILGGLQFFPALALGPIVEHFVMLAGQSF</sequence>
<dbReference type="PANTHER" id="PTHR30607:SF2">
    <property type="entry name" value="POTASSIUM-TRANSPORTING ATPASE POTASSIUM-BINDING SUBUNIT"/>
    <property type="match status" value="1"/>
</dbReference>
<protein>
    <recommendedName>
        <fullName evidence="9">Potassium-transporting ATPase potassium-binding subunit</fullName>
    </recommendedName>
    <alternativeName>
        <fullName evidence="9">ATP phosphohydrolase [potassium-transporting] A chain</fullName>
    </alternativeName>
    <alternativeName>
        <fullName evidence="9">Potassium-binding and translocating subunit A</fullName>
    </alternativeName>
    <alternativeName>
        <fullName evidence="9">Potassium-translocating ATPase A chain</fullName>
    </alternativeName>
</protein>
<evidence type="ECO:0000256" key="4">
    <source>
        <dbReference type="ARBA" id="ARBA00022692"/>
    </source>
</evidence>
<evidence type="ECO:0000313" key="11">
    <source>
        <dbReference type="Proteomes" id="UP000474802"/>
    </source>
</evidence>
<dbReference type="PIRSF" id="PIRSF001294">
    <property type="entry name" value="K_ATPaseA"/>
    <property type="match status" value="1"/>
</dbReference>
<feature type="transmembrane region" description="Helical" evidence="9">
    <location>
        <begin position="424"/>
        <end position="443"/>
    </location>
</feature>
<organism evidence="10 11">
    <name type="scientific">Devosia aurantiaca</name>
    <dbReference type="NCBI Taxonomy" id="2714858"/>
    <lineage>
        <taxon>Bacteria</taxon>
        <taxon>Pseudomonadati</taxon>
        <taxon>Pseudomonadota</taxon>
        <taxon>Alphaproteobacteria</taxon>
        <taxon>Hyphomicrobiales</taxon>
        <taxon>Devosiaceae</taxon>
        <taxon>Devosia</taxon>
    </lineage>
</organism>
<dbReference type="AlphaFoldDB" id="A0A6M1STA4"/>
<reference evidence="10 11" key="1">
    <citation type="submission" date="2020-02" db="EMBL/GenBank/DDBJ databases">
        <authorList>
            <person name="Khan S.A."/>
            <person name="Jeon C.O."/>
            <person name="Chun B.H."/>
        </authorList>
    </citation>
    <scope>NUCLEOTIDE SEQUENCE [LARGE SCALE GENOMIC DNA]</scope>
    <source>
        <strain evidence="10 11">H239</strain>
    </source>
</reference>
<evidence type="ECO:0000256" key="1">
    <source>
        <dbReference type="ARBA" id="ARBA00022448"/>
    </source>
</evidence>
<keyword evidence="11" id="KW-1185">Reference proteome</keyword>
<keyword evidence="2 9" id="KW-1003">Cell membrane</keyword>
<keyword evidence="5 9" id="KW-0630">Potassium</keyword>
<feature type="transmembrane region" description="Helical" evidence="9">
    <location>
        <begin position="532"/>
        <end position="554"/>
    </location>
</feature>
<accession>A0A6M1STA4</accession>
<dbReference type="Proteomes" id="UP000474802">
    <property type="component" value="Unassembled WGS sequence"/>
</dbReference>
<name>A0A6M1STA4_9HYPH</name>
<evidence type="ECO:0000256" key="5">
    <source>
        <dbReference type="ARBA" id="ARBA00022958"/>
    </source>
</evidence>
<dbReference type="RefSeq" id="WP_164534851.1">
    <property type="nucleotide sequence ID" value="NZ_JAALFG010000003.1"/>
</dbReference>
<comment type="function">
    <text evidence="9">Part of the high-affinity ATP-driven potassium transport (or Kdp) system, which catalyzes the hydrolysis of ATP coupled with the electrogenic transport of potassium into the cytoplasm. This subunit binds the extracellular potassium ions and delivers the ions to the membrane domain of KdpB through an intramembrane tunnel.</text>
</comment>
<evidence type="ECO:0000256" key="2">
    <source>
        <dbReference type="ARBA" id="ARBA00022475"/>
    </source>
</evidence>
<evidence type="ECO:0000256" key="8">
    <source>
        <dbReference type="ARBA" id="ARBA00023136"/>
    </source>
</evidence>
<keyword evidence="6 9" id="KW-1133">Transmembrane helix</keyword>
<evidence type="ECO:0000256" key="7">
    <source>
        <dbReference type="ARBA" id="ARBA00023065"/>
    </source>
</evidence>
<dbReference type="PANTHER" id="PTHR30607">
    <property type="entry name" value="POTASSIUM-TRANSPORTING ATPASE A CHAIN"/>
    <property type="match status" value="1"/>
</dbReference>
<dbReference type="EMBL" id="JAALFG010000003">
    <property type="protein sequence ID" value="NGP18592.1"/>
    <property type="molecule type" value="Genomic_DNA"/>
</dbReference>
<dbReference type="GO" id="GO:0030955">
    <property type="term" value="F:potassium ion binding"/>
    <property type="evidence" value="ECO:0007669"/>
    <property type="project" value="UniProtKB-UniRule"/>
</dbReference>
<dbReference type="InterPro" id="IPR004623">
    <property type="entry name" value="KdpA"/>
</dbReference>
<dbReference type="HAMAP" id="MF_00275">
    <property type="entry name" value="KdpA"/>
    <property type="match status" value="1"/>
</dbReference>
<feature type="transmembrane region" description="Helical" evidence="9">
    <location>
        <begin position="490"/>
        <end position="512"/>
    </location>
</feature>
<feature type="transmembrane region" description="Helical" evidence="9">
    <location>
        <begin position="385"/>
        <end position="403"/>
    </location>
</feature>
<keyword evidence="1 9" id="KW-0813">Transport</keyword>
<gene>
    <name evidence="9 10" type="primary">kdpA</name>
    <name evidence="10" type="ORF">G5575_13855</name>
</gene>
<feature type="transmembrane region" description="Helical" evidence="9">
    <location>
        <begin position="286"/>
        <end position="305"/>
    </location>
</feature>
<reference evidence="10 11" key="2">
    <citation type="submission" date="2020-03" db="EMBL/GenBank/DDBJ databases">
        <title>Devosia chinhatensis sp. nov., isolated from a hexachlorocyclohexane (HCH) dump site in India.</title>
        <authorList>
            <person name="Kumar M."/>
            <person name="Lal R."/>
        </authorList>
    </citation>
    <scope>NUCLEOTIDE SEQUENCE [LARGE SCALE GENOMIC DNA]</scope>
    <source>
        <strain evidence="10 11">H239</strain>
    </source>
</reference>